<comment type="caution">
    <text evidence="1">The sequence shown here is derived from an EMBL/GenBank/DDBJ whole genome shotgun (WGS) entry which is preliminary data.</text>
</comment>
<name>A0A7W2FA79_9BURK</name>
<reference evidence="1 2" key="1">
    <citation type="submission" date="2020-07" db="EMBL/GenBank/DDBJ databases">
        <title>Novel species isolated from subtropical streams in China.</title>
        <authorList>
            <person name="Lu H."/>
        </authorList>
    </citation>
    <scope>NUCLEOTIDE SEQUENCE [LARGE SCALE GENOMIC DNA]</scope>
    <source>
        <strain evidence="1 2">LX47W</strain>
    </source>
</reference>
<evidence type="ECO:0000313" key="2">
    <source>
        <dbReference type="Proteomes" id="UP000573499"/>
    </source>
</evidence>
<evidence type="ECO:0000313" key="1">
    <source>
        <dbReference type="EMBL" id="MBA5687884.1"/>
    </source>
</evidence>
<dbReference type="Proteomes" id="UP000573499">
    <property type="component" value="Unassembled WGS sequence"/>
</dbReference>
<dbReference type="AlphaFoldDB" id="A0A7W2FA79"/>
<accession>A0A7W2FA79</accession>
<protein>
    <submittedName>
        <fullName evidence="1">Uncharacterized protein</fullName>
    </submittedName>
</protein>
<organism evidence="1 2">
    <name type="scientific">Rugamonas apoptosis</name>
    <dbReference type="NCBI Taxonomy" id="2758570"/>
    <lineage>
        <taxon>Bacteria</taxon>
        <taxon>Pseudomonadati</taxon>
        <taxon>Pseudomonadota</taxon>
        <taxon>Betaproteobacteria</taxon>
        <taxon>Burkholderiales</taxon>
        <taxon>Oxalobacteraceae</taxon>
        <taxon>Telluria group</taxon>
        <taxon>Rugamonas</taxon>
    </lineage>
</organism>
<proteinExistence type="predicted"/>
<dbReference type="RefSeq" id="WP_182153717.1">
    <property type="nucleotide sequence ID" value="NZ_JACEZU010000005.1"/>
</dbReference>
<keyword evidence="2" id="KW-1185">Reference proteome</keyword>
<sequence length="71" mass="7708">MRLHHAALHSVASAGALYQRCGQEQLALQMQAIRCTVLFGSEMYQESRLSCAELLAGAADLTSCCNVNYCV</sequence>
<gene>
    <name evidence="1" type="ORF">H3H39_12585</name>
</gene>
<dbReference type="EMBL" id="JACEZU010000005">
    <property type="protein sequence ID" value="MBA5687884.1"/>
    <property type="molecule type" value="Genomic_DNA"/>
</dbReference>